<comment type="caution">
    <text evidence="2">The sequence shown here is derived from an EMBL/GenBank/DDBJ whole genome shotgun (WGS) entry which is preliminary data.</text>
</comment>
<dbReference type="OrthoDB" id="9882421at2"/>
<proteinExistence type="predicted"/>
<organism evidence="2 3">
    <name type="scientific">Fimbriiglobus ruber</name>
    <dbReference type="NCBI Taxonomy" id="1908690"/>
    <lineage>
        <taxon>Bacteria</taxon>
        <taxon>Pseudomonadati</taxon>
        <taxon>Planctomycetota</taxon>
        <taxon>Planctomycetia</taxon>
        <taxon>Gemmatales</taxon>
        <taxon>Gemmataceae</taxon>
        <taxon>Fimbriiglobus</taxon>
    </lineage>
</organism>
<name>A0A225D1U4_9BACT</name>
<evidence type="ECO:0000256" key="1">
    <source>
        <dbReference type="SAM" id="MobiDB-lite"/>
    </source>
</evidence>
<protein>
    <submittedName>
        <fullName evidence="2">Uncharacterized protein</fullName>
    </submittedName>
</protein>
<accession>A0A225D1U4</accession>
<feature type="region of interest" description="Disordered" evidence="1">
    <location>
        <begin position="156"/>
        <end position="183"/>
    </location>
</feature>
<evidence type="ECO:0000313" key="3">
    <source>
        <dbReference type="Proteomes" id="UP000214646"/>
    </source>
</evidence>
<evidence type="ECO:0000313" key="2">
    <source>
        <dbReference type="EMBL" id="OWK35551.1"/>
    </source>
</evidence>
<sequence>MATRRNTISIRSDEVEILKQLYLEFRFPSDQYRRRHRELLRFTEAWNGLTNRSDSSGELLHFIITQRKQKKWPTFGGTHHKLASMPDDFLSPREWVILREIYDEMLIPLEMGSDNLAYDDLLAQQLSREFRDRAGRTVYGRLLFCAIMTRRKRGEWSTLPQSREANPNEPRMRPFGDIDSIAS</sequence>
<dbReference type="EMBL" id="NIDE01000017">
    <property type="protein sequence ID" value="OWK35551.1"/>
    <property type="molecule type" value="Genomic_DNA"/>
</dbReference>
<keyword evidence="3" id="KW-1185">Reference proteome</keyword>
<dbReference type="AlphaFoldDB" id="A0A225D1U4"/>
<gene>
    <name evidence="2" type="ORF">FRUB_08114</name>
</gene>
<dbReference type="RefSeq" id="WP_143393765.1">
    <property type="nucleotide sequence ID" value="NZ_NIDE01000017.1"/>
</dbReference>
<dbReference type="Proteomes" id="UP000214646">
    <property type="component" value="Unassembled WGS sequence"/>
</dbReference>
<reference evidence="3" key="1">
    <citation type="submission" date="2017-06" db="EMBL/GenBank/DDBJ databases">
        <title>Genome analysis of Fimbriiglobus ruber SP5, the first member of the order Planctomycetales with confirmed chitinolytic capability.</title>
        <authorList>
            <person name="Ravin N.V."/>
            <person name="Rakitin A.L."/>
            <person name="Ivanova A.A."/>
            <person name="Beletsky A.V."/>
            <person name="Kulichevskaya I.S."/>
            <person name="Mardanov A.V."/>
            <person name="Dedysh S.N."/>
        </authorList>
    </citation>
    <scope>NUCLEOTIDE SEQUENCE [LARGE SCALE GENOMIC DNA]</scope>
    <source>
        <strain evidence="3">SP5</strain>
    </source>
</reference>